<comment type="caution">
    <text evidence="1">The sequence shown here is derived from an EMBL/GenBank/DDBJ whole genome shotgun (WGS) entry which is preliminary data.</text>
</comment>
<evidence type="ECO:0000313" key="1">
    <source>
        <dbReference type="EMBL" id="KAG5444162.1"/>
    </source>
</evidence>
<organism evidence="1 2">
    <name type="scientific">Clonorchis sinensis</name>
    <name type="common">Chinese liver fluke</name>
    <dbReference type="NCBI Taxonomy" id="79923"/>
    <lineage>
        <taxon>Eukaryota</taxon>
        <taxon>Metazoa</taxon>
        <taxon>Spiralia</taxon>
        <taxon>Lophotrochozoa</taxon>
        <taxon>Platyhelminthes</taxon>
        <taxon>Trematoda</taxon>
        <taxon>Digenea</taxon>
        <taxon>Opisthorchiida</taxon>
        <taxon>Opisthorchiata</taxon>
        <taxon>Opisthorchiidae</taxon>
        <taxon>Clonorchis</taxon>
    </lineage>
</organism>
<accession>A0A419Q6W2</accession>
<evidence type="ECO:0000313" key="2">
    <source>
        <dbReference type="Proteomes" id="UP000286415"/>
    </source>
</evidence>
<reference evidence="1 2" key="1">
    <citation type="journal article" date="2018" name="Biotechnol. Adv.">
        <title>Improved genomic resources and new bioinformatic workflow for the carcinogenic parasite Clonorchis sinensis: Biotechnological implications.</title>
        <authorList>
            <person name="Wang D."/>
            <person name="Korhonen P.K."/>
            <person name="Gasser R.B."/>
            <person name="Young N.D."/>
        </authorList>
    </citation>
    <scope>NUCLEOTIDE SEQUENCE [LARGE SCALE GENOMIC DNA]</scope>
    <source>
        <strain evidence="1">Cs-k2</strain>
    </source>
</reference>
<proteinExistence type="predicted"/>
<dbReference type="AlphaFoldDB" id="A0A419Q6W2"/>
<gene>
    <name evidence="1" type="ORF">CSKR_101652</name>
</gene>
<keyword evidence="2" id="KW-1185">Reference proteome</keyword>
<reference evidence="1 2" key="2">
    <citation type="journal article" date="2021" name="Genomics">
        <title>High-quality reference genome for Clonorchis sinensis.</title>
        <authorList>
            <person name="Young N.D."/>
            <person name="Stroehlein A.J."/>
            <person name="Kinkar L."/>
            <person name="Wang T."/>
            <person name="Sohn W.M."/>
            <person name="Chang B.C.H."/>
            <person name="Kaur P."/>
            <person name="Weisz D."/>
            <person name="Dudchenko O."/>
            <person name="Aiden E.L."/>
            <person name="Korhonen P.K."/>
            <person name="Gasser R.B."/>
        </authorList>
    </citation>
    <scope>NUCLEOTIDE SEQUENCE [LARGE SCALE GENOMIC DNA]</scope>
    <source>
        <strain evidence="1">Cs-k2</strain>
    </source>
</reference>
<dbReference type="EMBL" id="NIRI02000056">
    <property type="protein sequence ID" value="KAG5444162.1"/>
    <property type="molecule type" value="Genomic_DNA"/>
</dbReference>
<dbReference type="Proteomes" id="UP000286415">
    <property type="component" value="Unassembled WGS sequence"/>
</dbReference>
<protein>
    <submittedName>
        <fullName evidence="1">Uncharacterized protein</fullName>
    </submittedName>
</protein>
<sequence>MVTGERAQWLDRGFTNGKIRGSNPNSASRVLLSRLELSGSIPALVFSSDGITANYRKGLNHNFGCLQRNTSENCTHKSVSLMIENTVIVTFENVQHHEHRARRLPSSDGFRTHC</sequence>
<dbReference type="InParanoid" id="A0A419Q6W2"/>
<name>A0A419Q6W2_CLOSI</name>